<organism evidence="3 4">
    <name type="scientific">Drosophila lebanonensis</name>
    <name type="common">Fruit fly</name>
    <name type="synonym">Scaptodrosophila lebanonensis</name>
    <dbReference type="NCBI Taxonomy" id="7225"/>
    <lineage>
        <taxon>Eukaryota</taxon>
        <taxon>Metazoa</taxon>
        <taxon>Ecdysozoa</taxon>
        <taxon>Arthropoda</taxon>
        <taxon>Hexapoda</taxon>
        <taxon>Insecta</taxon>
        <taxon>Pterygota</taxon>
        <taxon>Neoptera</taxon>
        <taxon>Endopterygota</taxon>
        <taxon>Diptera</taxon>
        <taxon>Brachycera</taxon>
        <taxon>Muscomorpha</taxon>
        <taxon>Ephydroidea</taxon>
        <taxon>Drosophilidae</taxon>
        <taxon>Scaptodrosophila</taxon>
    </lineage>
</organism>
<feature type="region of interest" description="Disordered" evidence="1">
    <location>
        <begin position="140"/>
        <end position="163"/>
    </location>
</feature>
<dbReference type="InterPro" id="IPR006578">
    <property type="entry name" value="MADF-dom"/>
</dbReference>
<dbReference type="PANTHER" id="PTHR21505">
    <property type="entry name" value="MADF DOMAIN-CONTAINING PROTEIN-RELATED"/>
    <property type="match status" value="1"/>
</dbReference>
<dbReference type="AlphaFoldDB" id="A0A6J2U4B3"/>
<dbReference type="Proteomes" id="UP000504634">
    <property type="component" value="Unplaced"/>
</dbReference>
<dbReference type="OrthoDB" id="10051975at2759"/>
<evidence type="ECO:0000313" key="4">
    <source>
        <dbReference type="RefSeq" id="XP_030381972.1"/>
    </source>
</evidence>
<dbReference type="PROSITE" id="PS51029">
    <property type="entry name" value="MADF"/>
    <property type="match status" value="1"/>
</dbReference>
<protein>
    <submittedName>
        <fullName evidence="4">Uncharacterized protein LOC115629614</fullName>
    </submittedName>
</protein>
<gene>
    <name evidence="4" type="primary">LOC115629614</name>
</gene>
<dbReference type="Pfam" id="PF10545">
    <property type="entry name" value="MADF_DNA_bdg"/>
    <property type="match status" value="1"/>
</dbReference>
<dbReference type="GeneID" id="115629614"/>
<accession>A0A6J2U4B3</accession>
<keyword evidence="3" id="KW-1185">Reference proteome</keyword>
<dbReference type="SMART" id="SM00595">
    <property type="entry name" value="MADF"/>
    <property type="match status" value="1"/>
</dbReference>
<feature type="domain" description="MADF" evidence="2">
    <location>
        <begin position="28"/>
        <end position="121"/>
    </location>
</feature>
<sequence length="325" mass="37367">MEALRRFKTRSHIVSALPSNQREDFYLRLVDLYGQYECLWNSNCLEFQNVAVKRRAWESIARALGGRVTAEFVKNRINGMRYRLNVYKLQEIEYEMSAGQSKRPEKLFYMDRFAFLDKVSAVANEEALLKESKSSGSLLDSIKAKSETSTTSSSKSEVSKPPSIASIVKQRLLQDQRLRNLTATRERLESDIASANRPQSTLFTPPPSSPQLIAYPGESISRTQMSTRSKKPMAIFERSRPRLDHRAKPQPPAVVIPMVPPQDSVALLPSDEEELYRMHWKVRQQLRTRRSTRMRSGLEIMPPTARFRELEQIPTLRLSNSDMSK</sequence>
<evidence type="ECO:0000259" key="2">
    <source>
        <dbReference type="PROSITE" id="PS51029"/>
    </source>
</evidence>
<dbReference type="PANTHER" id="PTHR21505:SF12">
    <property type="entry name" value="MADF DOMAIN-CONTAINING PROTEIN-RELATED"/>
    <property type="match status" value="1"/>
</dbReference>
<reference evidence="4" key="1">
    <citation type="submission" date="2025-08" db="UniProtKB">
        <authorList>
            <consortium name="RefSeq"/>
        </authorList>
    </citation>
    <scope>IDENTIFICATION</scope>
    <source>
        <strain evidence="4">11010-0011.00</strain>
        <tissue evidence="4">Whole body</tissue>
    </source>
</reference>
<dbReference type="RefSeq" id="XP_030381972.1">
    <property type="nucleotide sequence ID" value="XM_030526112.1"/>
</dbReference>
<feature type="region of interest" description="Disordered" evidence="1">
    <location>
        <begin position="189"/>
        <end position="211"/>
    </location>
</feature>
<proteinExistence type="predicted"/>
<evidence type="ECO:0000313" key="3">
    <source>
        <dbReference type="Proteomes" id="UP000504634"/>
    </source>
</evidence>
<name>A0A6J2U4B3_DROLE</name>
<evidence type="ECO:0000256" key="1">
    <source>
        <dbReference type="SAM" id="MobiDB-lite"/>
    </source>
</evidence>